<dbReference type="AlphaFoldDB" id="A0AA36GIX1"/>
<evidence type="ECO:0000313" key="2">
    <source>
        <dbReference type="Proteomes" id="UP001177023"/>
    </source>
</evidence>
<protein>
    <submittedName>
        <fullName evidence="1">Uncharacterized protein</fullName>
    </submittedName>
</protein>
<accession>A0AA36GIX1</accession>
<dbReference type="EMBL" id="CATQJA010002710">
    <property type="protein sequence ID" value="CAJ0587437.1"/>
    <property type="molecule type" value="Genomic_DNA"/>
</dbReference>
<organism evidence="1 2">
    <name type="scientific">Mesorhabditis spiculigera</name>
    <dbReference type="NCBI Taxonomy" id="96644"/>
    <lineage>
        <taxon>Eukaryota</taxon>
        <taxon>Metazoa</taxon>
        <taxon>Ecdysozoa</taxon>
        <taxon>Nematoda</taxon>
        <taxon>Chromadorea</taxon>
        <taxon>Rhabditida</taxon>
        <taxon>Rhabditina</taxon>
        <taxon>Rhabditomorpha</taxon>
        <taxon>Rhabditoidea</taxon>
        <taxon>Rhabditidae</taxon>
        <taxon>Mesorhabditinae</taxon>
        <taxon>Mesorhabditis</taxon>
    </lineage>
</organism>
<dbReference type="Proteomes" id="UP001177023">
    <property type="component" value="Unassembled WGS sequence"/>
</dbReference>
<name>A0AA36GIX1_9BILA</name>
<proteinExistence type="predicted"/>
<evidence type="ECO:0000313" key="1">
    <source>
        <dbReference type="EMBL" id="CAJ0587437.1"/>
    </source>
</evidence>
<sequence length="103" mass="12106">MPTINCYLIEMYHEDEYRCTGELCVIILSDESIGPEDLTFPRHGCYLQDSTYATGRVEAGIYVYNNTYKYIFCAEDLSVCLSGGHDYDYGYYYIRYYGHYDRC</sequence>
<keyword evidence="2" id="KW-1185">Reference proteome</keyword>
<feature type="non-terminal residue" evidence="1">
    <location>
        <position position="1"/>
    </location>
</feature>
<gene>
    <name evidence="1" type="ORF">MSPICULIGERA_LOCUS25405</name>
</gene>
<reference evidence="1" key="1">
    <citation type="submission" date="2023-06" db="EMBL/GenBank/DDBJ databases">
        <authorList>
            <person name="Delattre M."/>
        </authorList>
    </citation>
    <scope>NUCLEOTIDE SEQUENCE</scope>
    <source>
        <strain evidence="1">AF72</strain>
    </source>
</reference>
<comment type="caution">
    <text evidence="1">The sequence shown here is derived from an EMBL/GenBank/DDBJ whole genome shotgun (WGS) entry which is preliminary data.</text>
</comment>